<accession>A0A0S3QTZ2</accession>
<dbReference type="Pfam" id="PF08264">
    <property type="entry name" value="Anticodon_1"/>
    <property type="match status" value="1"/>
</dbReference>
<dbReference type="FunFam" id="1.10.287.380:FF:000001">
    <property type="entry name" value="Valine--tRNA ligase"/>
    <property type="match status" value="1"/>
</dbReference>
<dbReference type="InterPro" id="IPR009008">
    <property type="entry name" value="Val/Leu/Ile-tRNA-synth_edit"/>
</dbReference>
<feature type="domain" description="Methionyl/Valyl/Leucyl/Isoleucyl-tRNA synthetase anticodon-binding" evidence="14">
    <location>
        <begin position="607"/>
        <end position="754"/>
    </location>
</feature>
<comment type="subcellular location">
    <subcellularLocation>
        <location evidence="1 12">Cytoplasm</location>
    </subcellularLocation>
</comment>
<evidence type="ECO:0000259" key="15">
    <source>
        <dbReference type="Pfam" id="PF10458"/>
    </source>
</evidence>
<dbReference type="Proteomes" id="UP000063234">
    <property type="component" value="Chromosome"/>
</dbReference>
<dbReference type="GO" id="GO:0004832">
    <property type="term" value="F:valine-tRNA ligase activity"/>
    <property type="evidence" value="ECO:0007669"/>
    <property type="project" value="UniProtKB-UniRule"/>
</dbReference>
<dbReference type="SUPFAM" id="SSF47323">
    <property type="entry name" value="Anticodon-binding domain of a subclass of class I aminoacyl-tRNA synthetases"/>
    <property type="match status" value="1"/>
</dbReference>
<comment type="subunit">
    <text evidence="2 12">Monomer.</text>
</comment>
<evidence type="ECO:0000256" key="5">
    <source>
        <dbReference type="ARBA" id="ARBA00022741"/>
    </source>
</evidence>
<feature type="domain" description="Aminoacyl-tRNA synthetase class Ia" evidence="13">
    <location>
        <begin position="16"/>
        <end position="565"/>
    </location>
</feature>
<feature type="domain" description="Valyl-tRNA synthetase tRNA-binding arm" evidence="15">
    <location>
        <begin position="815"/>
        <end position="879"/>
    </location>
</feature>
<dbReference type="PATRIC" id="fig|1298851.3.peg.1049"/>
<comment type="domain">
    <text evidence="12">The C-terminal coiled-coil domain is crucial for aminoacylation activity.</text>
</comment>
<evidence type="ECO:0000313" key="17">
    <source>
        <dbReference type="Proteomes" id="UP000063234"/>
    </source>
</evidence>
<dbReference type="Gene3D" id="1.10.287.380">
    <property type="entry name" value="Valyl-tRNA synthetase, C-terminal domain"/>
    <property type="match status" value="1"/>
</dbReference>
<dbReference type="SUPFAM" id="SSF50677">
    <property type="entry name" value="ValRS/IleRS/LeuRS editing domain"/>
    <property type="match status" value="1"/>
</dbReference>
<keyword evidence="17" id="KW-1185">Reference proteome</keyword>
<evidence type="ECO:0000313" key="16">
    <source>
        <dbReference type="EMBL" id="BAT71800.1"/>
    </source>
</evidence>
<dbReference type="InterPro" id="IPR009080">
    <property type="entry name" value="tRNAsynth_Ia_anticodon-bd"/>
</dbReference>
<dbReference type="EMBL" id="AP013035">
    <property type="protein sequence ID" value="BAT71800.1"/>
    <property type="molecule type" value="Genomic_DNA"/>
</dbReference>
<comment type="similarity">
    <text evidence="11 12">Belongs to the class-I aminoacyl-tRNA synthetase family. ValS type 1 subfamily.</text>
</comment>
<keyword evidence="9 12" id="KW-0030">Aminoacyl-tRNA synthetase</keyword>
<dbReference type="InterPro" id="IPR014729">
    <property type="entry name" value="Rossmann-like_a/b/a_fold"/>
</dbReference>
<dbReference type="GO" id="GO:0002161">
    <property type="term" value="F:aminoacyl-tRNA deacylase activity"/>
    <property type="evidence" value="ECO:0007669"/>
    <property type="project" value="InterPro"/>
</dbReference>
<gene>
    <name evidence="12 16" type="primary">valS</name>
    <name evidence="16" type="ORF">TST_1006</name>
</gene>
<dbReference type="STRING" id="1298851.TST_1006"/>
<keyword evidence="6 12" id="KW-0067">ATP-binding</keyword>
<dbReference type="FunFam" id="3.40.50.620:FF:000032">
    <property type="entry name" value="Valine--tRNA ligase"/>
    <property type="match status" value="1"/>
</dbReference>
<dbReference type="KEGG" id="ttk:TST_1006"/>
<dbReference type="CDD" id="cd00817">
    <property type="entry name" value="ValRS_core"/>
    <property type="match status" value="1"/>
</dbReference>
<dbReference type="PROSITE" id="PS00178">
    <property type="entry name" value="AA_TRNA_LIGASE_I"/>
    <property type="match status" value="1"/>
</dbReference>
<dbReference type="InterPro" id="IPR033705">
    <property type="entry name" value="Anticodon_Ia_Val"/>
</dbReference>
<dbReference type="InterPro" id="IPR013155">
    <property type="entry name" value="M/V/L/I-tRNA-synth_anticd-bd"/>
</dbReference>
<evidence type="ECO:0000256" key="12">
    <source>
        <dbReference type="HAMAP-Rule" id="MF_02004"/>
    </source>
</evidence>
<evidence type="ECO:0000256" key="6">
    <source>
        <dbReference type="ARBA" id="ARBA00022840"/>
    </source>
</evidence>
<dbReference type="GO" id="GO:0005524">
    <property type="term" value="F:ATP binding"/>
    <property type="evidence" value="ECO:0007669"/>
    <property type="project" value="UniProtKB-UniRule"/>
</dbReference>
<dbReference type="InterPro" id="IPR037118">
    <property type="entry name" value="Val-tRNA_synth_C_sf"/>
</dbReference>
<dbReference type="InterPro" id="IPR002300">
    <property type="entry name" value="aa-tRNA-synth_Ia"/>
</dbReference>
<dbReference type="SUPFAM" id="SSF52374">
    <property type="entry name" value="Nucleotidylyl transferase"/>
    <property type="match status" value="1"/>
</dbReference>
<dbReference type="PANTHER" id="PTHR11946">
    <property type="entry name" value="VALYL-TRNA SYNTHETASES"/>
    <property type="match status" value="1"/>
</dbReference>
<keyword evidence="7 12" id="KW-0648">Protein biosynthesis</keyword>
<keyword evidence="4 12" id="KW-0436">Ligase</keyword>
<dbReference type="PRINTS" id="PR00986">
    <property type="entry name" value="TRNASYNTHVAL"/>
</dbReference>
<evidence type="ECO:0000256" key="4">
    <source>
        <dbReference type="ARBA" id="ARBA00022598"/>
    </source>
</evidence>
<dbReference type="NCBIfam" id="TIGR00422">
    <property type="entry name" value="valS"/>
    <property type="match status" value="1"/>
</dbReference>
<dbReference type="FunFam" id="3.40.50.620:FF:000098">
    <property type="entry name" value="Valine--tRNA ligase"/>
    <property type="match status" value="1"/>
</dbReference>
<dbReference type="RefSeq" id="WP_068549798.1">
    <property type="nucleotide sequence ID" value="NZ_AP013035.1"/>
</dbReference>
<dbReference type="Pfam" id="PF00133">
    <property type="entry name" value="tRNA-synt_1"/>
    <property type="match status" value="1"/>
</dbReference>
<evidence type="ECO:0000256" key="7">
    <source>
        <dbReference type="ARBA" id="ARBA00022917"/>
    </source>
</evidence>
<dbReference type="GO" id="GO:0006438">
    <property type="term" value="P:valyl-tRNA aminoacylation"/>
    <property type="evidence" value="ECO:0007669"/>
    <property type="project" value="UniProtKB-UniRule"/>
</dbReference>
<feature type="short sequence motif" description="'KMSKS' region" evidence="12">
    <location>
        <begin position="525"/>
        <end position="529"/>
    </location>
</feature>
<keyword evidence="8 12" id="KW-0175">Coiled coil</keyword>
<dbReference type="EC" id="6.1.1.9" evidence="12"/>
<sequence length="881" mass="103170">MKELPKVYNPKEVEGKWYNFWLERKLFHADENDEVRPTYSIVIPPPNVTGSLHMGHALNATLQDILCRWKRMEGYNVLWMPGTDHAGIATQTVVERELAKEGKTRWDLGREEFIKRVWEWKEKYGNYIIEQLKRLGCSCDWDRTRFTMDEGFSRAVREVFVRLYEEGLIYKGKYIVNWCPRCHTALSDLEVEYEEKDGNLWYIKYPLEDGSGYITVATTRPETMLGDTAVAVNPEDERYKDYIGKNVILPLVERKIPVIADPYVDPEFGTGALKITPAHDPNDFEIGKKFNLDIICVMNTDGTMSELAGKYAGMDRYEARKAIVEDLKKLGLLEKVEPYRHSVGHCYRCQTVIEPYVSTQWFVKTKPLAEPAIKAVEEGKTKIIPERWTKVYFEWMRNIRDWCISRQIWWGHRIPAWYCQDCGKISVSKKDIEKCLYCGSSNIKQDEDVLDTWFSSALWPFGTMGWPEETKLLKKFYPTSCLVTGFDILFFWVARMMMMGLKFMKDVPFRDVYIHALIRDEKGQKMSKTRGNVIDPVEMMEKYGTDALRFTLAILAAQGRDIRLSEKKIEAYRNFVNKIWNAARFVLMNLDGFQKIEIEKKNLKLADRWILSRLNKTVAKANKALNEYEFDEYASSIYNFTWHELCDWYIEIVKKDLYGEDNNRKVIVQNILVKVFDTILRLAHPVMPFVTEEIWQKLPIERESESIMQSKFPKPKENFLDEEAEKEMAYMMEVVTAVRNVKADMNIPLTKKITALVKTESEKELNLLNQYPHYVTSLAFLESITASKEMERPPKSAMRVVGKSEVYVPLGEIIDFEKEKERLERELNKVEKELERVNKKLSNKNFLEKAPQEVVEKEKNIQRELLEKKARIQDALQSIAQ</sequence>
<evidence type="ECO:0000256" key="10">
    <source>
        <dbReference type="ARBA" id="ARBA00047552"/>
    </source>
</evidence>
<dbReference type="Gene3D" id="1.10.730.10">
    <property type="entry name" value="Isoleucyl-tRNA Synthetase, Domain 1"/>
    <property type="match status" value="1"/>
</dbReference>
<dbReference type="InterPro" id="IPR010978">
    <property type="entry name" value="tRNA-bd_arm"/>
</dbReference>
<evidence type="ECO:0000259" key="13">
    <source>
        <dbReference type="Pfam" id="PF00133"/>
    </source>
</evidence>
<evidence type="ECO:0000256" key="3">
    <source>
        <dbReference type="ARBA" id="ARBA00022490"/>
    </source>
</evidence>
<dbReference type="FunFam" id="1.10.730.10:FF:000014">
    <property type="entry name" value="Valine--tRNA ligase"/>
    <property type="match status" value="1"/>
</dbReference>
<dbReference type="InterPro" id="IPR001412">
    <property type="entry name" value="aa-tRNA-synth_I_CS"/>
</dbReference>
<dbReference type="NCBIfam" id="NF004349">
    <property type="entry name" value="PRK05729.1"/>
    <property type="match status" value="1"/>
</dbReference>
<evidence type="ECO:0000256" key="2">
    <source>
        <dbReference type="ARBA" id="ARBA00011245"/>
    </source>
</evidence>
<evidence type="ECO:0000256" key="8">
    <source>
        <dbReference type="ARBA" id="ARBA00023054"/>
    </source>
</evidence>
<keyword evidence="3 12" id="KW-0963">Cytoplasm</keyword>
<dbReference type="InterPro" id="IPR019499">
    <property type="entry name" value="Val-tRNA_synth_tRNA-bd"/>
</dbReference>
<comment type="function">
    <text evidence="12">Catalyzes the attachment of valine to tRNA(Val). As ValRS can inadvertently accommodate and process structurally similar amino acids such as threonine, to avoid such errors, it has a 'posttransfer' editing activity that hydrolyzes mischarged Thr-tRNA(Val) in a tRNA-dependent manner.</text>
</comment>
<organism evidence="16 17">
    <name type="scientific">Thermosulfidibacter takaii (strain DSM 17441 / JCM 13301 / NBRC 103674 / ABI70S6)</name>
    <dbReference type="NCBI Taxonomy" id="1298851"/>
    <lineage>
        <taxon>Bacteria</taxon>
        <taxon>Pseudomonadati</taxon>
        <taxon>Thermosulfidibacterota</taxon>
        <taxon>Thermosulfidibacteria</taxon>
        <taxon>Thermosulfidibacterales</taxon>
        <taxon>Thermosulfidibacteraceae</taxon>
    </lineage>
</organism>
<proteinExistence type="inferred from homology"/>
<reference evidence="17" key="1">
    <citation type="journal article" date="2018" name="Science">
        <title>A primordial and reversible TCA cycle in a facultatively chemolithoautotrophic thermophile.</title>
        <authorList>
            <person name="Nunoura T."/>
            <person name="Chikaraishi Y."/>
            <person name="Izaki R."/>
            <person name="Suwa T."/>
            <person name="Sato T."/>
            <person name="Harada T."/>
            <person name="Mori K."/>
            <person name="Kato Y."/>
            <person name="Miyazaki M."/>
            <person name="Shimamura S."/>
            <person name="Yanagawa K."/>
            <person name="Shuto A."/>
            <person name="Ohkouchi N."/>
            <person name="Fujita N."/>
            <person name="Takaki Y."/>
            <person name="Atomi H."/>
            <person name="Takai K."/>
        </authorList>
    </citation>
    <scope>NUCLEOTIDE SEQUENCE [LARGE SCALE GENOMIC DNA]</scope>
    <source>
        <strain evidence="17">DSM 17441 / JCM 13301 / NBRC 103674 / ABI70S6</strain>
    </source>
</reference>
<dbReference type="FunFam" id="3.90.740.10:FF:000005">
    <property type="entry name" value="Valine--tRNA ligase, mitochondrial"/>
    <property type="match status" value="1"/>
</dbReference>
<dbReference type="Gene3D" id="3.90.740.10">
    <property type="entry name" value="Valyl/Leucyl/Isoleucyl-tRNA synthetase, editing domain"/>
    <property type="match status" value="1"/>
</dbReference>
<dbReference type="Gene3D" id="3.40.50.620">
    <property type="entry name" value="HUPs"/>
    <property type="match status" value="3"/>
</dbReference>
<dbReference type="InterPro" id="IPR002303">
    <property type="entry name" value="Valyl-tRNA_ligase"/>
</dbReference>
<dbReference type="Pfam" id="PF10458">
    <property type="entry name" value="Val_tRNA-synt_C"/>
    <property type="match status" value="1"/>
</dbReference>
<dbReference type="PANTHER" id="PTHR11946:SF93">
    <property type="entry name" value="VALINE--TRNA LIGASE, CHLOROPLASTIC_MITOCHONDRIAL 2"/>
    <property type="match status" value="1"/>
</dbReference>
<protein>
    <recommendedName>
        <fullName evidence="12">Valine--tRNA ligase</fullName>
        <ecNumber evidence="12">6.1.1.9</ecNumber>
    </recommendedName>
    <alternativeName>
        <fullName evidence="12">Valyl-tRNA synthetase</fullName>
        <shortName evidence="12">ValRS</shortName>
    </alternativeName>
</protein>
<evidence type="ECO:0000256" key="9">
    <source>
        <dbReference type="ARBA" id="ARBA00023146"/>
    </source>
</evidence>
<name>A0A0S3QTZ2_THET7</name>
<comment type="domain">
    <text evidence="12">ValRS has two distinct active sites: one for aminoacylation and one for editing. The misactivated threonine is translocated from the active site to the editing site.</text>
</comment>
<feature type="coiled-coil region" evidence="12">
    <location>
        <begin position="813"/>
        <end position="847"/>
    </location>
</feature>
<dbReference type="GO" id="GO:0005829">
    <property type="term" value="C:cytosol"/>
    <property type="evidence" value="ECO:0007669"/>
    <property type="project" value="TreeGrafter"/>
</dbReference>
<comment type="catalytic activity">
    <reaction evidence="10 12">
        <text>tRNA(Val) + L-valine + ATP = L-valyl-tRNA(Val) + AMP + diphosphate</text>
        <dbReference type="Rhea" id="RHEA:10704"/>
        <dbReference type="Rhea" id="RHEA-COMP:9672"/>
        <dbReference type="Rhea" id="RHEA-COMP:9708"/>
        <dbReference type="ChEBI" id="CHEBI:30616"/>
        <dbReference type="ChEBI" id="CHEBI:33019"/>
        <dbReference type="ChEBI" id="CHEBI:57762"/>
        <dbReference type="ChEBI" id="CHEBI:78442"/>
        <dbReference type="ChEBI" id="CHEBI:78537"/>
        <dbReference type="ChEBI" id="CHEBI:456215"/>
        <dbReference type="EC" id="6.1.1.9"/>
    </reaction>
</comment>
<dbReference type="OrthoDB" id="9810365at2"/>
<keyword evidence="5 12" id="KW-0547">Nucleotide-binding</keyword>
<feature type="short sequence motif" description="'HIGH' region" evidence="12">
    <location>
        <begin position="46"/>
        <end position="56"/>
    </location>
</feature>
<dbReference type="AlphaFoldDB" id="A0A0S3QTZ2"/>
<dbReference type="SUPFAM" id="SSF46589">
    <property type="entry name" value="tRNA-binding arm"/>
    <property type="match status" value="1"/>
</dbReference>
<evidence type="ECO:0000256" key="11">
    <source>
        <dbReference type="ARBA" id="ARBA00060830"/>
    </source>
</evidence>
<dbReference type="HAMAP" id="MF_02004">
    <property type="entry name" value="Val_tRNA_synth_type1"/>
    <property type="match status" value="1"/>
</dbReference>
<evidence type="ECO:0000259" key="14">
    <source>
        <dbReference type="Pfam" id="PF08264"/>
    </source>
</evidence>
<feature type="binding site" evidence="12">
    <location>
        <position position="528"/>
    </location>
    <ligand>
        <name>ATP</name>
        <dbReference type="ChEBI" id="CHEBI:30616"/>
    </ligand>
</feature>
<dbReference type="CDD" id="cd07962">
    <property type="entry name" value="Anticodon_Ia_Val"/>
    <property type="match status" value="1"/>
</dbReference>
<evidence type="ECO:0000256" key="1">
    <source>
        <dbReference type="ARBA" id="ARBA00004496"/>
    </source>
</evidence>